<dbReference type="AlphaFoldDB" id="A0A9N9XQH1"/>
<evidence type="ECO:0000313" key="2">
    <source>
        <dbReference type="EMBL" id="CAG9863451.1"/>
    </source>
</evidence>
<keyword evidence="1" id="KW-0732">Signal</keyword>
<evidence type="ECO:0000313" key="3">
    <source>
        <dbReference type="Proteomes" id="UP001153712"/>
    </source>
</evidence>
<proteinExistence type="predicted"/>
<evidence type="ECO:0000256" key="1">
    <source>
        <dbReference type="SAM" id="SignalP"/>
    </source>
</evidence>
<accession>A0A9N9XQH1</accession>
<sequence length="211" mass="22056">MAFKVVFGATAAFVLFFNSLPIAVASPVATRQLLLPDLNVGFPPNVTLLIENLNKYITETLGGTTNSNDIDDLLQTVTNTVNGLLEGLTPEGGSDNIFEEIAELVSNILNGGLLNTAAVQSRQLVEGTTTPSVDSSNGLTDLLEEIGEFVSAIIGLATGTPVVQARQLDASAITAGIDLLSSSLGLMKQTLDASKPFVDTLNTVVQNIPLN</sequence>
<organism evidence="2 3">
    <name type="scientific">Phyllotreta striolata</name>
    <name type="common">Striped flea beetle</name>
    <name type="synonym">Crioceris striolata</name>
    <dbReference type="NCBI Taxonomy" id="444603"/>
    <lineage>
        <taxon>Eukaryota</taxon>
        <taxon>Metazoa</taxon>
        <taxon>Ecdysozoa</taxon>
        <taxon>Arthropoda</taxon>
        <taxon>Hexapoda</taxon>
        <taxon>Insecta</taxon>
        <taxon>Pterygota</taxon>
        <taxon>Neoptera</taxon>
        <taxon>Endopterygota</taxon>
        <taxon>Coleoptera</taxon>
        <taxon>Polyphaga</taxon>
        <taxon>Cucujiformia</taxon>
        <taxon>Chrysomeloidea</taxon>
        <taxon>Chrysomelidae</taxon>
        <taxon>Galerucinae</taxon>
        <taxon>Alticini</taxon>
        <taxon>Phyllotreta</taxon>
    </lineage>
</organism>
<gene>
    <name evidence="2" type="ORF">PHYEVI_LOCUS9741</name>
</gene>
<name>A0A9N9XQH1_PHYSR</name>
<keyword evidence="3" id="KW-1185">Reference proteome</keyword>
<dbReference type="Proteomes" id="UP001153712">
    <property type="component" value="Chromosome 6"/>
</dbReference>
<feature type="signal peptide" evidence="1">
    <location>
        <begin position="1"/>
        <end position="25"/>
    </location>
</feature>
<protein>
    <submittedName>
        <fullName evidence="2">Uncharacterized protein</fullName>
    </submittedName>
</protein>
<feature type="chain" id="PRO_5040358076" evidence="1">
    <location>
        <begin position="26"/>
        <end position="211"/>
    </location>
</feature>
<dbReference type="EMBL" id="OU900099">
    <property type="protein sequence ID" value="CAG9863451.1"/>
    <property type="molecule type" value="Genomic_DNA"/>
</dbReference>
<reference evidence="2" key="1">
    <citation type="submission" date="2022-01" db="EMBL/GenBank/DDBJ databases">
        <authorList>
            <person name="King R."/>
        </authorList>
    </citation>
    <scope>NUCLEOTIDE SEQUENCE</scope>
</reference>